<dbReference type="InterPro" id="IPR050309">
    <property type="entry name" value="Type-B_Carboxylest/Lipase"/>
</dbReference>
<dbReference type="InterPro" id="IPR002018">
    <property type="entry name" value="CarbesteraseB"/>
</dbReference>
<accession>A0A9P3GF55</accession>
<dbReference type="InterPro" id="IPR029058">
    <property type="entry name" value="AB_hydrolase_fold"/>
</dbReference>
<organism evidence="2 3">
    <name type="scientific">Phanerochaete sordida</name>
    <dbReference type="NCBI Taxonomy" id="48140"/>
    <lineage>
        <taxon>Eukaryota</taxon>
        <taxon>Fungi</taxon>
        <taxon>Dikarya</taxon>
        <taxon>Basidiomycota</taxon>
        <taxon>Agaricomycotina</taxon>
        <taxon>Agaricomycetes</taxon>
        <taxon>Polyporales</taxon>
        <taxon>Phanerochaetaceae</taxon>
        <taxon>Phanerochaete</taxon>
    </lineage>
</organism>
<dbReference type="EMBL" id="BPQB01000027">
    <property type="protein sequence ID" value="GJE92625.1"/>
    <property type="molecule type" value="Genomic_DNA"/>
</dbReference>
<gene>
    <name evidence="2" type="ORF">PsYK624_087800</name>
</gene>
<feature type="domain" description="Carboxylesterase type B" evidence="1">
    <location>
        <begin position="18"/>
        <end position="504"/>
    </location>
</feature>
<evidence type="ECO:0000313" key="3">
    <source>
        <dbReference type="Proteomes" id="UP000703269"/>
    </source>
</evidence>
<dbReference type="SUPFAM" id="SSF53474">
    <property type="entry name" value="alpha/beta-Hydrolases"/>
    <property type="match status" value="1"/>
</dbReference>
<dbReference type="Gene3D" id="3.40.50.1820">
    <property type="entry name" value="alpha/beta hydrolase"/>
    <property type="match status" value="1"/>
</dbReference>
<dbReference type="AlphaFoldDB" id="A0A9P3GF55"/>
<sequence>MPAARPAVPSSAAPAASAPSVTLDHGTFAGSVDGLANRFLGIPFAEPPVGDLRLRLPVPNAAYTGAHDASAFGPACPQQATVPQFPPGIESNVTEFFDSIAISDFAEDCLTLNVWTPADVPKGTKLPVVVWIYGGGFEFGGTSTYNGSAIVSRSVEMNTPVVYVSMNYRSLFGFLAGQEVKEAGIGNLGMQDQRLALRWIQKYISAFNGDPSKVTIFGESAGSISVALHMLANGGNPGGLFRAAFMESGSPVTTNTITHGQPTYDTVVSQVGCSGAADTLECLRQAPYQALLDAANASPGFFSPLALNLVWEPLIDGVFLTDDPQKLVARGAIADVPFVNGDCDDEGTLFTIQSLNITTDAEVRDYLTEIYIPNTTPAQLDTLLEIYPQDPAQGSPFGTGDDNALSPQFKRLAAIQGDLFFQGPRRFLLNNRASKQPTYSYINKRLKSTPGLGSAHATDILNMYGPGDMTDYLINFASTLNPNGAGLLNWPAYTTAGKQLLTFLDGTVPLAITKDDFRTNGTDLLTQLLQVNPLGGGVSS</sequence>
<dbReference type="InterPro" id="IPR019819">
    <property type="entry name" value="Carboxylesterase_B_CS"/>
</dbReference>
<dbReference type="Pfam" id="PF00135">
    <property type="entry name" value="COesterase"/>
    <property type="match status" value="1"/>
</dbReference>
<keyword evidence="3" id="KW-1185">Reference proteome</keyword>
<proteinExistence type="predicted"/>
<evidence type="ECO:0000313" key="2">
    <source>
        <dbReference type="EMBL" id="GJE92625.1"/>
    </source>
</evidence>
<dbReference type="OrthoDB" id="408631at2759"/>
<dbReference type="Proteomes" id="UP000703269">
    <property type="component" value="Unassembled WGS sequence"/>
</dbReference>
<comment type="caution">
    <text evidence="2">The sequence shown here is derived from an EMBL/GenBank/DDBJ whole genome shotgun (WGS) entry which is preliminary data.</text>
</comment>
<protein>
    <submittedName>
        <fullName evidence="2">Carotenoid ester lipase</fullName>
    </submittedName>
</protein>
<dbReference type="PROSITE" id="PS00941">
    <property type="entry name" value="CARBOXYLESTERASE_B_2"/>
    <property type="match status" value="1"/>
</dbReference>
<reference evidence="2 3" key="1">
    <citation type="submission" date="2021-08" db="EMBL/GenBank/DDBJ databases">
        <title>Draft Genome Sequence of Phanerochaete sordida strain YK-624.</title>
        <authorList>
            <person name="Mori T."/>
            <person name="Dohra H."/>
            <person name="Suzuki T."/>
            <person name="Kawagishi H."/>
            <person name="Hirai H."/>
        </authorList>
    </citation>
    <scope>NUCLEOTIDE SEQUENCE [LARGE SCALE GENOMIC DNA]</scope>
    <source>
        <strain evidence="2 3">YK-624</strain>
    </source>
</reference>
<evidence type="ECO:0000259" key="1">
    <source>
        <dbReference type="Pfam" id="PF00135"/>
    </source>
</evidence>
<name>A0A9P3GF55_9APHY</name>
<dbReference type="PANTHER" id="PTHR11559">
    <property type="entry name" value="CARBOXYLESTERASE"/>
    <property type="match status" value="1"/>
</dbReference>